<dbReference type="Proteomes" id="UP001166286">
    <property type="component" value="Unassembled WGS sequence"/>
</dbReference>
<dbReference type="InterPro" id="IPR051371">
    <property type="entry name" value="Ras_palmitoyltransferase"/>
</dbReference>
<dbReference type="Pfam" id="PF10256">
    <property type="entry name" value="Erf4"/>
    <property type="match status" value="1"/>
</dbReference>
<accession>A0AA39V1W3</accession>
<evidence type="ECO:0000256" key="6">
    <source>
        <dbReference type="ARBA" id="ARBA00023136"/>
    </source>
</evidence>
<dbReference type="GO" id="GO:0005789">
    <property type="term" value="C:endoplasmic reticulum membrane"/>
    <property type="evidence" value="ECO:0007669"/>
    <property type="project" value="UniProtKB-SubCell"/>
</dbReference>
<keyword evidence="10" id="KW-1185">Reference proteome</keyword>
<comment type="subcellular location">
    <subcellularLocation>
        <location evidence="1">Endoplasmic reticulum membrane</location>
        <topology evidence="1">Peripheral membrane protein</topology>
    </subcellularLocation>
</comment>
<evidence type="ECO:0000313" key="9">
    <source>
        <dbReference type="EMBL" id="KAK0512592.1"/>
    </source>
</evidence>
<dbReference type="AlphaFoldDB" id="A0AA39V1W3"/>
<feature type="compositionally biased region" description="Polar residues" evidence="7">
    <location>
        <begin position="169"/>
        <end position="195"/>
    </location>
</feature>
<proteinExistence type="inferred from homology"/>
<sequence length="456" mass="50585">MGPVHTEYSRQVVIVVIKQSRKIERKNRDSSTSQPLEAAARTTLIFSPNHCLISAEGPFATTATQNVHDFYFPPKIPARKAKSQSPLTDAIGESSTWAAQTFPRRTLRRSSWSILRSSKSQPAGLWNPVNSSAVPNVPTTSLPNDQDRPDQVPRRPQQLVLRNLKPPETQHNIQSQSSLQVETSQASASPTSPNDLTAIPGPPPPTPEKRTPLLQPSPPTMSPQPSEHSDAPSKRPPTPAKDLEYGIPDSSREQAHSRTPSRHSRRASSTKSDLPWNASHPCYPHPNPHIPLASPLYSATRIIRIPRDWMVAGDLAPTFSNTYPEILEPWISEADFRMLVKGINERLVAAFSPYGWRAWVDVVLGLATGWLWDDLGFAGVKKNVKDVEAFIEQWNGQRRNGLEKEEDAELTRAIPLRRTGYLSLDIQIPDPHVGMVDETEEPGEGDTAETVEQGKT</sequence>
<protein>
    <recommendedName>
        <fullName evidence="4">Ras modification protein ERF4</fullName>
    </recommendedName>
</protein>
<dbReference type="EMBL" id="JAFEKC020000009">
    <property type="protein sequence ID" value="KAK0512592.1"/>
    <property type="molecule type" value="Genomic_DNA"/>
</dbReference>
<evidence type="ECO:0000256" key="1">
    <source>
        <dbReference type="ARBA" id="ARBA00004406"/>
    </source>
</evidence>
<dbReference type="InterPro" id="IPR019383">
    <property type="entry name" value="Golgin_A_7/ERF4"/>
</dbReference>
<gene>
    <name evidence="9" type="ORF">JMJ35_004609</name>
</gene>
<evidence type="ECO:0000259" key="8">
    <source>
        <dbReference type="Pfam" id="PF10256"/>
    </source>
</evidence>
<comment type="caution">
    <text evidence="9">The sequence shown here is derived from an EMBL/GenBank/DDBJ whole genome shotgun (WGS) entry which is preliminary data.</text>
</comment>
<feature type="region of interest" description="Disordered" evidence="7">
    <location>
        <begin position="433"/>
        <end position="456"/>
    </location>
</feature>
<dbReference type="PANTHER" id="PTHR13254:SF0">
    <property type="entry name" value="GOLGIN SUBFAMILY A MEMBER 7_ERF4 DOMAIN-CONTAINING PROTEIN"/>
    <property type="match status" value="1"/>
</dbReference>
<evidence type="ECO:0000313" key="10">
    <source>
        <dbReference type="Proteomes" id="UP001166286"/>
    </source>
</evidence>
<dbReference type="GO" id="GO:0006612">
    <property type="term" value="P:protein targeting to membrane"/>
    <property type="evidence" value="ECO:0007669"/>
    <property type="project" value="TreeGrafter"/>
</dbReference>
<feature type="compositionally biased region" description="Acidic residues" evidence="7">
    <location>
        <begin position="437"/>
        <end position="449"/>
    </location>
</feature>
<evidence type="ECO:0000256" key="5">
    <source>
        <dbReference type="ARBA" id="ARBA00022824"/>
    </source>
</evidence>
<feature type="region of interest" description="Disordered" evidence="7">
    <location>
        <begin position="119"/>
        <end position="280"/>
    </location>
</feature>
<reference evidence="9" key="1">
    <citation type="submission" date="2023-03" db="EMBL/GenBank/DDBJ databases">
        <title>Complete genome of Cladonia borealis.</title>
        <authorList>
            <person name="Park H."/>
        </authorList>
    </citation>
    <scope>NUCLEOTIDE SEQUENCE</scope>
    <source>
        <strain evidence="9">ANT050790</strain>
    </source>
</reference>
<feature type="compositionally biased region" description="Basic residues" evidence="7">
    <location>
        <begin position="259"/>
        <end position="268"/>
    </location>
</feature>
<evidence type="ECO:0000256" key="2">
    <source>
        <dbReference type="ARBA" id="ARBA00007732"/>
    </source>
</evidence>
<comment type="similarity">
    <text evidence="2">Belongs to the ERF4 family.</text>
</comment>
<keyword evidence="5" id="KW-0256">Endoplasmic reticulum</keyword>
<evidence type="ECO:0000256" key="3">
    <source>
        <dbReference type="ARBA" id="ARBA00011396"/>
    </source>
</evidence>
<keyword evidence="6" id="KW-0472">Membrane</keyword>
<organism evidence="9 10">
    <name type="scientific">Cladonia borealis</name>
    <dbReference type="NCBI Taxonomy" id="184061"/>
    <lineage>
        <taxon>Eukaryota</taxon>
        <taxon>Fungi</taxon>
        <taxon>Dikarya</taxon>
        <taxon>Ascomycota</taxon>
        <taxon>Pezizomycotina</taxon>
        <taxon>Lecanoromycetes</taxon>
        <taxon>OSLEUM clade</taxon>
        <taxon>Lecanoromycetidae</taxon>
        <taxon>Lecanorales</taxon>
        <taxon>Lecanorineae</taxon>
        <taxon>Cladoniaceae</taxon>
        <taxon>Cladonia</taxon>
    </lineage>
</organism>
<feature type="compositionally biased region" description="Polar residues" evidence="7">
    <location>
        <begin position="128"/>
        <end position="144"/>
    </location>
</feature>
<comment type="subunit">
    <text evidence="3">Interacts with ERF2.</text>
</comment>
<dbReference type="PANTHER" id="PTHR13254">
    <property type="entry name" value="GOLGI AUTOANTIGEN, GOLGIN SUBFAMILY A, 7"/>
    <property type="match status" value="1"/>
</dbReference>
<dbReference type="GO" id="GO:0031211">
    <property type="term" value="C:endoplasmic reticulum palmitoyltransferase complex"/>
    <property type="evidence" value="ECO:0007669"/>
    <property type="project" value="TreeGrafter"/>
</dbReference>
<name>A0AA39V1W3_9LECA</name>
<feature type="domain" description="Golgin subfamily A member 7/ERF4" evidence="8">
    <location>
        <begin position="302"/>
        <end position="425"/>
    </location>
</feature>
<evidence type="ECO:0000256" key="7">
    <source>
        <dbReference type="SAM" id="MobiDB-lite"/>
    </source>
</evidence>
<evidence type="ECO:0000256" key="4">
    <source>
        <dbReference type="ARBA" id="ARBA00018463"/>
    </source>
</evidence>